<evidence type="ECO:0000313" key="2">
    <source>
        <dbReference type="EMBL" id="GGM09540.1"/>
    </source>
</evidence>
<protein>
    <submittedName>
        <fullName evidence="2">Uncharacterized protein</fullName>
    </submittedName>
</protein>
<proteinExistence type="predicted"/>
<evidence type="ECO:0000313" key="3">
    <source>
        <dbReference type="Proteomes" id="UP000655208"/>
    </source>
</evidence>
<keyword evidence="1" id="KW-0175">Coiled coil</keyword>
<reference evidence="2" key="2">
    <citation type="submission" date="2020-09" db="EMBL/GenBank/DDBJ databases">
        <authorList>
            <person name="Sun Q."/>
            <person name="Zhou Y."/>
        </authorList>
    </citation>
    <scope>NUCLEOTIDE SEQUENCE</scope>
    <source>
        <strain evidence="2">CGMCC 4.7308</strain>
    </source>
</reference>
<dbReference type="AlphaFoldDB" id="A0A917WJY6"/>
<sequence length="135" mass="13585">MGKVANAAVAARARAQERMAALHAERAARDQRIEDAAADVFAELDAKTAAAARRALAVEAAQRAIADAEQAEREAVAAADARIGTGVAALKGEGLTVAQIAELVTLPAADVRRLLRGPAAPAAPVESGGDLDGAA</sequence>
<reference evidence="2" key="1">
    <citation type="journal article" date="2014" name="Int. J. Syst. Evol. Microbiol.">
        <title>Complete genome sequence of Corynebacterium casei LMG S-19264T (=DSM 44701T), isolated from a smear-ripened cheese.</title>
        <authorList>
            <consortium name="US DOE Joint Genome Institute (JGI-PGF)"/>
            <person name="Walter F."/>
            <person name="Albersmeier A."/>
            <person name="Kalinowski J."/>
            <person name="Ruckert C."/>
        </authorList>
    </citation>
    <scope>NUCLEOTIDE SEQUENCE</scope>
    <source>
        <strain evidence="2">CGMCC 4.7308</strain>
    </source>
</reference>
<comment type="caution">
    <text evidence="2">The sequence shown here is derived from an EMBL/GenBank/DDBJ whole genome shotgun (WGS) entry which is preliminary data.</text>
</comment>
<accession>A0A917WJY6</accession>
<dbReference type="EMBL" id="BMNA01000007">
    <property type="protein sequence ID" value="GGM09540.1"/>
    <property type="molecule type" value="Genomic_DNA"/>
</dbReference>
<dbReference type="RefSeq" id="WP_188943226.1">
    <property type="nucleotide sequence ID" value="NZ_BMNA01000007.1"/>
</dbReference>
<gene>
    <name evidence="2" type="ORF">GCM10011594_31780</name>
</gene>
<name>A0A917WJY6_9ACTN</name>
<organism evidence="2 3">
    <name type="scientific">Nakamurella endophytica</name>
    <dbReference type="NCBI Taxonomy" id="1748367"/>
    <lineage>
        <taxon>Bacteria</taxon>
        <taxon>Bacillati</taxon>
        <taxon>Actinomycetota</taxon>
        <taxon>Actinomycetes</taxon>
        <taxon>Nakamurellales</taxon>
        <taxon>Nakamurellaceae</taxon>
        <taxon>Nakamurella</taxon>
    </lineage>
</organism>
<feature type="coiled-coil region" evidence="1">
    <location>
        <begin position="54"/>
        <end position="81"/>
    </location>
</feature>
<dbReference type="Proteomes" id="UP000655208">
    <property type="component" value="Unassembled WGS sequence"/>
</dbReference>
<keyword evidence="3" id="KW-1185">Reference proteome</keyword>
<evidence type="ECO:0000256" key="1">
    <source>
        <dbReference type="SAM" id="Coils"/>
    </source>
</evidence>